<feature type="domain" description="Major facilitator superfamily (MFS) profile" evidence="7">
    <location>
        <begin position="65"/>
        <end position="564"/>
    </location>
</feature>
<keyword evidence="2 6" id="KW-0812">Transmembrane</keyword>
<sequence length="635" mass="66313">MASGKKDDHASRLDTTVHGMTDTKQEPSPARHEVVAVAEGSSGTRDGDVPEAECEEVPMTRLCLITFALSLAGLLTALDATMLASGPGPALPAITSDFQALDHIGWYTSVFLLAQMPFQLAFGRLITFYEPKLFNMVALAGFEVGTVLCATAPSSAVFILGRAISGLGAAGMMAGAFAIIGHIPIRRRPQLISLFFIVQSVAYTAGPSMAGALTDSYLTWRFSFWLQLPLGFVAVTTLFFVLEPKPSPKGHLPMWTKLSSCDLAGTGLLVSCLALFFLALEWGGAARSYAAPQVWGCLLGSGLLAVAFVSLQVAKKDSGLVPLHLARQRTVACCCIFSALYGAANMIHFTLLPTYLQTVHDISATLSGVYQLPITLSNITSMALASTVITKYGHYLPFLRAGPLIYLVGAVLFQQMRVTSTAAWYLSAEISIGAGFGLAVHSSLLAVQVVCTGDDIPVAAVMEVFSQQLGRSVGISIAQSVFVQALQGGLADIAAASPPIASEQVLGLAGQGLEEMVRTMQAVEPAVRAAVKQALNSAVATAYILPVAATAGAAVVVWVVENRTIDVSKKAAADVPADRGGETALMQNGGKKAARSADLAASGNSQYRSGPGDRDLGGQGPRDGCIAVPGDAMDA</sequence>
<keyword evidence="3 6" id="KW-1133">Transmembrane helix</keyword>
<feature type="transmembrane region" description="Helical" evidence="6">
    <location>
        <begin position="292"/>
        <end position="311"/>
    </location>
</feature>
<feature type="transmembrane region" description="Helical" evidence="6">
    <location>
        <begin position="263"/>
        <end position="280"/>
    </location>
</feature>
<feature type="transmembrane region" description="Helical" evidence="6">
    <location>
        <begin position="62"/>
        <end position="84"/>
    </location>
</feature>
<feature type="region of interest" description="Disordered" evidence="5">
    <location>
        <begin position="570"/>
        <end position="635"/>
    </location>
</feature>
<name>A0A9P8Y8U5_9PEZI</name>
<dbReference type="InterPro" id="IPR020846">
    <property type="entry name" value="MFS_dom"/>
</dbReference>
<evidence type="ECO:0000256" key="3">
    <source>
        <dbReference type="ARBA" id="ARBA00022989"/>
    </source>
</evidence>
<dbReference type="RefSeq" id="XP_046013503.1">
    <property type="nucleotide sequence ID" value="XM_046156619.1"/>
</dbReference>
<evidence type="ECO:0000259" key="7">
    <source>
        <dbReference type="PROSITE" id="PS50850"/>
    </source>
</evidence>
<dbReference type="Gene3D" id="1.20.1250.20">
    <property type="entry name" value="MFS general substrate transporter like domains"/>
    <property type="match status" value="1"/>
</dbReference>
<organism evidence="8 9">
    <name type="scientific">Microdochium trichocladiopsis</name>
    <dbReference type="NCBI Taxonomy" id="1682393"/>
    <lineage>
        <taxon>Eukaryota</taxon>
        <taxon>Fungi</taxon>
        <taxon>Dikarya</taxon>
        <taxon>Ascomycota</taxon>
        <taxon>Pezizomycotina</taxon>
        <taxon>Sordariomycetes</taxon>
        <taxon>Xylariomycetidae</taxon>
        <taxon>Xylariales</taxon>
        <taxon>Microdochiaceae</taxon>
        <taxon>Microdochium</taxon>
    </lineage>
</organism>
<keyword evidence="9" id="KW-1185">Reference proteome</keyword>
<dbReference type="PROSITE" id="PS50850">
    <property type="entry name" value="MFS"/>
    <property type="match status" value="1"/>
</dbReference>
<evidence type="ECO:0000256" key="4">
    <source>
        <dbReference type="ARBA" id="ARBA00023136"/>
    </source>
</evidence>
<feature type="transmembrane region" description="Helical" evidence="6">
    <location>
        <begin position="159"/>
        <end position="179"/>
    </location>
</feature>
<feature type="transmembrane region" description="Helical" evidence="6">
    <location>
        <begin position="331"/>
        <end position="356"/>
    </location>
</feature>
<dbReference type="PANTHER" id="PTHR23501">
    <property type="entry name" value="MAJOR FACILITATOR SUPERFAMILY"/>
    <property type="match status" value="1"/>
</dbReference>
<dbReference type="SUPFAM" id="SSF103473">
    <property type="entry name" value="MFS general substrate transporter"/>
    <property type="match status" value="1"/>
</dbReference>
<feature type="compositionally biased region" description="Basic and acidic residues" evidence="5">
    <location>
        <begin position="570"/>
        <end position="581"/>
    </location>
</feature>
<dbReference type="Pfam" id="PF07690">
    <property type="entry name" value="MFS_1"/>
    <property type="match status" value="1"/>
</dbReference>
<feature type="transmembrane region" description="Helical" evidence="6">
    <location>
        <begin position="133"/>
        <end position="153"/>
    </location>
</feature>
<dbReference type="InterPro" id="IPR011701">
    <property type="entry name" value="MFS"/>
</dbReference>
<feature type="transmembrane region" description="Helical" evidence="6">
    <location>
        <begin position="368"/>
        <end position="390"/>
    </location>
</feature>
<accession>A0A9P8Y8U5</accession>
<feature type="compositionally biased region" description="Basic and acidic residues" evidence="5">
    <location>
        <begin position="1"/>
        <end position="12"/>
    </location>
</feature>
<evidence type="ECO:0000256" key="5">
    <source>
        <dbReference type="SAM" id="MobiDB-lite"/>
    </source>
</evidence>
<feature type="transmembrane region" description="Helical" evidence="6">
    <location>
        <begin position="538"/>
        <end position="560"/>
    </location>
</feature>
<dbReference type="GO" id="GO:0022857">
    <property type="term" value="F:transmembrane transporter activity"/>
    <property type="evidence" value="ECO:0007669"/>
    <property type="project" value="InterPro"/>
</dbReference>
<reference evidence="8" key="1">
    <citation type="journal article" date="2021" name="Nat. Commun.">
        <title>Genetic determinants of endophytism in the Arabidopsis root mycobiome.</title>
        <authorList>
            <person name="Mesny F."/>
            <person name="Miyauchi S."/>
            <person name="Thiergart T."/>
            <person name="Pickel B."/>
            <person name="Atanasova L."/>
            <person name="Karlsson M."/>
            <person name="Huettel B."/>
            <person name="Barry K.W."/>
            <person name="Haridas S."/>
            <person name="Chen C."/>
            <person name="Bauer D."/>
            <person name="Andreopoulos W."/>
            <person name="Pangilinan J."/>
            <person name="LaButti K."/>
            <person name="Riley R."/>
            <person name="Lipzen A."/>
            <person name="Clum A."/>
            <person name="Drula E."/>
            <person name="Henrissat B."/>
            <person name="Kohler A."/>
            <person name="Grigoriev I.V."/>
            <person name="Martin F.M."/>
            <person name="Hacquard S."/>
        </authorList>
    </citation>
    <scope>NUCLEOTIDE SEQUENCE</scope>
    <source>
        <strain evidence="8">MPI-CAGE-CH-0230</strain>
    </source>
</reference>
<dbReference type="EMBL" id="JAGTJQ010000004">
    <property type="protein sequence ID" value="KAH7032671.1"/>
    <property type="molecule type" value="Genomic_DNA"/>
</dbReference>
<dbReference type="GO" id="GO:0005886">
    <property type="term" value="C:plasma membrane"/>
    <property type="evidence" value="ECO:0007669"/>
    <property type="project" value="TreeGrafter"/>
</dbReference>
<evidence type="ECO:0000256" key="1">
    <source>
        <dbReference type="ARBA" id="ARBA00004141"/>
    </source>
</evidence>
<feature type="transmembrane region" description="Helical" evidence="6">
    <location>
        <begin position="222"/>
        <end position="242"/>
    </location>
</feature>
<dbReference type="InterPro" id="IPR036259">
    <property type="entry name" value="MFS_trans_sf"/>
</dbReference>
<comment type="subcellular location">
    <subcellularLocation>
        <location evidence="1">Membrane</location>
        <topology evidence="1">Multi-pass membrane protein</topology>
    </subcellularLocation>
</comment>
<evidence type="ECO:0000256" key="6">
    <source>
        <dbReference type="SAM" id="Phobius"/>
    </source>
</evidence>
<protein>
    <submittedName>
        <fullName evidence="8">Major facilitator superfamily domain-containing protein</fullName>
    </submittedName>
</protein>
<comment type="caution">
    <text evidence="8">The sequence shown here is derived from an EMBL/GenBank/DDBJ whole genome shotgun (WGS) entry which is preliminary data.</text>
</comment>
<dbReference type="AlphaFoldDB" id="A0A9P8Y8U5"/>
<dbReference type="OrthoDB" id="10021397at2759"/>
<evidence type="ECO:0000256" key="2">
    <source>
        <dbReference type="ARBA" id="ARBA00022692"/>
    </source>
</evidence>
<keyword evidence="4 6" id="KW-0472">Membrane</keyword>
<gene>
    <name evidence="8" type="ORF">B0I36DRAFT_347853</name>
</gene>
<feature type="transmembrane region" description="Helical" evidence="6">
    <location>
        <begin position="104"/>
        <end position="126"/>
    </location>
</feature>
<dbReference type="GeneID" id="70186165"/>
<dbReference type="PANTHER" id="PTHR23501:SF199">
    <property type="entry name" value="MFS EFFLUX TRANSPORTER INPD-RELATED"/>
    <property type="match status" value="1"/>
</dbReference>
<feature type="transmembrane region" description="Helical" evidence="6">
    <location>
        <begin position="397"/>
        <end position="416"/>
    </location>
</feature>
<feature type="transmembrane region" description="Helical" evidence="6">
    <location>
        <begin position="191"/>
        <end position="210"/>
    </location>
</feature>
<proteinExistence type="predicted"/>
<feature type="compositionally biased region" description="Basic and acidic residues" evidence="5">
    <location>
        <begin position="21"/>
        <end position="32"/>
    </location>
</feature>
<dbReference type="Proteomes" id="UP000756346">
    <property type="component" value="Unassembled WGS sequence"/>
</dbReference>
<evidence type="ECO:0000313" key="9">
    <source>
        <dbReference type="Proteomes" id="UP000756346"/>
    </source>
</evidence>
<feature type="region of interest" description="Disordered" evidence="5">
    <location>
        <begin position="1"/>
        <end position="32"/>
    </location>
</feature>
<evidence type="ECO:0000313" key="8">
    <source>
        <dbReference type="EMBL" id="KAH7032671.1"/>
    </source>
</evidence>